<dbReference type="PANTHER" id="PTHR35005:SF1">
    <property type="entry name" value="2-AMINO-5-FORMYLAMINO-6-RIBOSYLAMINOPYRIMIDIN-4(3H)-ONE 5'-MONOPHOSPHATE DEFORMYLASE"/>
    <property type="match status" value="1"/>
</dbReference>
<dbReference type="Pfam" id="PF02633">
    <property type="entry name" value="Creatininase"/>
    <property type="match status" value="1"/>
</dbReference>
<evidence type="ECO:0000256" key="2">
    <source>
        <dbReference type="ARBA" id="ARBA00022723"/>
    </source>
</evidence>
<protein>
    <submittedName>
        <fullName evidence="6">Creatininase family protein</fullName>
    </submittedName>
</protein>
<dbReference type="InterPro" id="IPR024087">
    <property type="entry name" value="Creatininase-like_sf"/>
</dbReference>
<name>A0ABU7ILX7_9FLAO</name>
<evidence type="ECO:0000256" key="3">
    <source>
        <dbReference type="ARBA" id="ARBA00022801"/>
    </source>
</evidence>
<keyword evidence="3" id="KW-0378">Hydrolase</keyword>
<accession>A0ABU7ILX7</accession>
<evidence type="ECO:0000313" key="7">
    <source>
        <dbReference type="Proteomes" id="UP001343698"/>
    </source>
</evidence>
<evidence type="ECO:0000256" key="1">
    <source>
        <dbReference type="ARBA" id="ARBA00001947"/>
    </source>
</evidence>
<comment type="caution">
    <text evidence="6">The sequence shown here is derived from an EMBL/GenBank/DDBJ whole genome shotgun (WGS) entry which is preliminary data.</text>
</comment>
<comment type="cofactor">
    <cofactor evidence="1">
        <name>Zn(2+)</name>
        <dbReference type="ChEBI" id="CHEBI:29105"/>
    </cofactor>
</comment>
<comment type="similarity">
    <text evidence="5">Belongs to the creatininase superfamily.</text>
</comment>
<proteinExistence type="inferred from homology"/>
<dbReference type="EMBL" id="JAZDDF010000010">
    <property type="protein sequence ID" value="MEE1973956.1"/>
    <property type="molecule type" value="Genomic_DNA"/>
</dbReference>
<reference evidence="6 7" key="1">
    <citation type="submission" date="2024-01" db="EMBL/GenBank/DDBJ databases">
        <title>Maribacter spp. originated from different algae showed divergent polysaccharides utilization ability.</title>
        <authorList>
            <person name="Wang H."/>
            <person name="Wu Y."/>
        </authorList>
    </citation>
    <scope>NUCLEOTIDE SEQUENCE [LARGE SCALE GENOMIC DNA]</scope>
    <source>
        <strain evidence="6 7">KPT27_14</strain>
    </source>
</reference>
<dbReference type="InterPro" id="IPR003785">
    <property type="entry name" value="Creatininase/forma_Hydrolase"/>
</dbReference>
<evidence type="ECO:0000256" key="5">
    <source>
        <dbReference type="ARBA" id="ARBA00024029"/>
    </source>
</evidence>
<evidence type="ECO:0000313" key="6">
    <source>
        <dbReference type="EMBL" id="MEE1973956.1"/>
    </source>
</evidence>
<dbReference type="RefSeq" id="WP_272637838.1">
    <property type="nucleotide sequence ID" value="NZ_JAZDDF010000010.1"/>
</dbReference>
<evidence type="ECO:0000256" key="4">
    <source>
        <dbReference type="ARBA" id="ARBA00022833"/>
    </source>
</evidence>
<dbReference type="Proteomes" id="UP001343698">
    <property type="component" value="Unassembled WGS sequence"/>
</dbReference>
<organism evidence="6 7">
    <name type="scientific">Maribacter flavus</name>
    <dbReference type="NCBI Taxonomy" id="1658664"/>
    <lineage>
        <taxon>Bacteria</taxon>
        <taxon>Pseudomonadati</taxon>
        <taxon>Bacteroidota</taxon>
        <taxon>Flavobacteriia</taxon>
        <taxon>Flavobacteriales</taxon>
        <taxon>Flavobacteriaceae</taxon>
        <taxon>Maribacter</taxon>
    </lineage>
</organism>
<dbReference type="PANTHER" id="PTHR35005">
    <property type="entry name" value="3-DEHYDRO-SCYLLO-INOSOSE HYDROLASE"/>
    <property type="match status" value="1"/>
</dbReference>
<keyword evidence="4" id="KW-0862">Zinc</keyword>
<keyword evidence="7" id="KW-1185">Reference proteome</keyword>
<dbReference type="SUPFAM" id="SSF102215">
    <property type="entry name" value="Creatininase"/>
    <property type="match status" value="1"/>
</dbReference>
<sequence>MIRPYILAETNWKHLKDEQFQLAVLPWGATEAHNYHLPYATDNFQAEAMVAESARIAWEQGKKVIVLPTIPFGVNTGQKDIYLDINLNPSTQFAILKDIITVLNNQGLYKLLIYNGHGGNDFKPMIRELGLLFPKMFISFCFFPQMLDKYEYFEKAGDHADEMETSLMLYLREDLVLPKEHWGRGHHKKFKIKAFSQGGVWAEREWSKITEDTGTGNPELATNEKGARFFRDVCLKLSNLFVDLCDADLEDLYE</sequence>
<keyword evidence="2" id="KW-0479">Metal-binding</keyword>
<gene>
    <name evidence="6" type="ORF">V1H85_15950</name>
</gene>
<dbReference type="Gene3D" id="3.40.50.10310">
    <property type="entry name" value="Creatininase"/>
    <property type="match status" value="1"/>
</dbReference>